<reference evidence="1 2" key="1">
    <citation type="submission" date="2024-09" db="EMBL/GenBank/DDBJ databases">
        <title>Chromosome-scale assembly of Riccia fluitans.</title>
        <authorList>
            <person name="Paukszto L."/>
            <person name="Sawicki J."/>
            <person name="Karawczyk K."/>
            <person name="Piernik-Szablinska J."/>
            <person name="Szczecinska M."/>
            <person name="Mazdziarz M."/>
        </authorList>
    </citation>
    <scope>NUCLEOTIDE SEQUENCE [LARGE SCALE GENOMIC DNA]</scope>
    <source>
        <strain evidence="1">Rf_01</strain>
        <tissue evidence="1">Aerial parts of the thallus</tissue>
    </source>
</reference>
<protein>
    <submittedName>
        <fullName evidence="1">Uncharacterized protein</fullName>
    </submittedName>
</protein>
<keyword evidence="2" id="KW-1185">Reference proteome</keyword>
<gene>
    <name evidence="1" type="ORF">R1flu_013321</name>
</gene>
<organism evidence="1 2">
    <name type="scientific">Riccia fluitans</name>
    <dbReference type="NCBI Taxonomy" id="41844"/>
    <lineage>
        <taxon>Eukaryota</taxon>
        <taxon>Viridiplantae</taxon>
        <taxon>Streptophyta</taxon>
        <taxon>Embryophyta</taxon>
        <taxon>Marchantiophyta</taxon>
        <taxon>Marchantiopsida</taxon>
        <taxon>Marchantiidae</taxon>
        <taxon>Marchantiales</taxon>
        <taxon>Ricciaceae</taxon>
        <taxon>Riccia</taxon>
    </lineage>
</organism>
<evidence type="ECO:0000313" key="1">
    <source>
        <dbReference type="EMBL" id="KAL2628635.1"/>
    </source>
</evidence>
<dbReference type="AlphaFoldDB" id="A0ABD1YD96"/>
<comment type="caution">
    <text evidence="1">The sequence shown here is derived from an EMBL/GenBank/DDBJ whole genome shotgun (WGS) entry which is preliminary data.</text>
</comment>
<evidence type="ECO:0000313" key="2">
    <source>
        <dbReference type="Proteomes" id="UP001605036"/>
    </source>
</evidence>
<sequence length="101" mass="11668">MPVVAEEENPIAEPEVVDLRVLTTRTSILLVGPPAVGKRSLLNRGRRIFFPRFLSVLFRLFMIWTRGEKNVLPLYIGVWSILAWADDRHQVFTLQTSVYGW</sequence>
<name>A0ABD1YD96_9MARC</name>
<dbReference type="EMBL" id="JBHFFA010000004">
    <property type="protein sequence ID" value="KAL2628635.1"/>
    <property type="molecule type" value="Genomic_DNA"/>
</dbReference>
<accession>A0ABD1YD96</accession>
<proteinExistence type="predicted"/>
<dbReference type="Proteomes" id="UP001605036">
    <property type="component" value="Unassembled WGS sequence"/>
</dbReference>